<dbReference type="PANTHER" id="PTHR24012">
    <property type="entry name" value="RNA BINDING PROTEIN"/>
    <property type="match status" value="1"/>
</dbReference>
<evidence type="ECO:0000313" key="6">
    <source>
        <dbReference type="EMBL" id="KAK9136160.1"/>
    </source>
</evidence>
<dbReference type="EMBL" id="JBBNAF010000006">
    <property type="protein sequence ID" value="KAK9136160.1"/>
    <property type="molecule type" value="Genomic_DNA"/>
</dbReference>
<evidence type="ECO:0000259" key="5">
    <source>
        <dbReference type="PROSITE" id="PS50102"/>
    </source>
</evidence>
<dbReference type="InterPro" id="IPR000504">
    <property type="entry name" value="RRM_dom"/>
</dbReference>
<evidence type="ECO:0000256" key="4">
    <source>
        <dbReference type="SAM" id="MobiDB-lite"/>
    </source>
</evidence>
<feature type="domain" description="RRM" evidence="5">
    <location>
        <begin position="73"/>
        <end position="151"/>
    </location>
</feature>
<feature type="compositionally biased region" description="Basic residues" evidence="4">
    <location>
        <begin position="222"/>
        <end position="233"/>
    </location>
</feature>
<evidence type="ECO:0000256" key="2">
    <source>
        <dbReference type="ARBA" id="ARBA00022884"/>
    </source>
</evidence>
<feature type="compositionally biased region" description="Basic and acidic residues" evidence="4">
    <location>
        <begin position="234"/>
        <end position="245"/>
    </location>
</feature>
<feature type="region of interest" description="Disordered" evidence="4">
    <location>
        <begin position="1"/>
        <end position="24"/>
    </location>
</feature>
<evidence type="ECO:0000313" key="7">
    <source>
        <dbReference type="Proteomes" id="UP001420932"/>
    </source>
</evidence>
<keyword evidence="1" id="KW-0677">Repeat</keyword>
<dbReference type="InterPro" id="IPR035979">
    <property type="entry name" value="RBD_domain_sf"/>
</dbReference>
<reference evidence="6 7" key="1">
    <citation type="submission" date="2024-01" db="EMBL/GenBank/DDBJ databases">
        <title>Genome assemblies of Stephania.</title>
        <authorList>
            <person name="Yang L."/>
        </authorList>
    </citation>
    <scope>NUCLEOTIDE SEQUENCE [LARGE SCALE GENOMIC DNA]</scope>
    <source>
        <strain evidence="6">YNDBR</strain>
        <tissue evidence="6">Leaf</tissue>
    </source>
</reference>
<keyword evidence="2 3" id="KW-0694">RNA-binding</keyword>
<dbReference type="Proteomes" id="UP001420932">
    <property type="component" value="Unassembled WGS sequence"/>
</dbReference>
<dbReference type="InterPro" id="IPR012677">
    <property type="entry name" value="Nucleotide-bd_a/b_plait_sf"/>
</dbReference>
<accession>A0AAP0JM45</accession>
<dbReference type="GO" id="GO:0003723">
    <property type="term" value="F:RNA binding"/>
    <property type="evidence" value="ECO:0007669"/>
    <property type="project" value="UniProtKB-UniRule"/>
</dbReference>
<organism evidence="6 7">
    <name type="scientific">Stephania yunnanensis</name>
    <dbReference type="NCBI Taxonomy" id="152371"/>
    <lineage>
        <taxon>Eukaryota</taxon>
        <taxon>Viridiplantae</taxon>
        <taxon>Streptophyta</taxon>
        <taxon>Embryophyta</taxon>
        <taxon>Tracheophyta</taxon>
        <taxon>Spermatophyta</taxon>
        <taxon>Magnoliopsida</taxon>
        <taxon>Ranunculales</taxon>
        <taxon>Menispermaceae</taxon>
        <taxon>Menispermoideae</taxon>
        <taxon>Cissampelideae</taxon>
        <taxon>Stephania</taxon>
    </lineage>
</organism>
<comment type="caution">
    <text evidence="6">The sequence shown here is derived from an EMBL/GenBank/DDBJ whole genome shotgun (WGS) entry which is preliminary data.</text>
</comment>
<dbReference type="SUPFAM" id="SSF54928">
    <property type="entry name" value="RNA-binding domain, RBD"/>
    <property type="match status" value="1"/>
</dbReference>
<dbReference type="Pfam" id="PF00076">
    <property type="entry name" value="RRM_1"/>
    <property type="match status" value="1"/>
</dbReference>
<dbReference type="AlphaFoldDB" id="A0AAP0JM45"/>
<proteinExistence type="predicted"/>
<dbReference type="PROSITE" id="PS50102">
    <property type="entry name" value="RRM"/>
    <property type="match status" value="1"/>
</dbReference>
<evidence type="ECO:0000256" key="1">
    <source>
        <dbReference type="ARBA" id="ARBA00022737"/>
    </source>
</evidence>
<evidence type="ECO:0000256" key="3">
    <source>
        <dbReference type="PROSITE-ProRule" id="PRU00176"/>
    </source>
</evidence>
<sequence length="268" mass="29957">MPSAVGPSPSPSSSRSLVATAAPTVRPHRFTRAVDGSKDLYVGRAQKKAEREQMIRRQVEERKKSDLHKYEESKVFVKNVSDDVDDVELQEKFSKFVKVTSAKIMGDETGASNGFAFVCLSNPEEAYKAVSYFNGAKASLGEMDEASHTKRQGLGMSRARLALKSKKKKLVETTHQPDGVGTTPEEIPIMYGVHHGSEAFGELLPIASPRPSQALLLLRLHPRSRRRRRRKPRSDRNERRPRNGERTWFSKATTHVAMTDSITALNTK</sequence>
<feature type="region of interest" description="Disordered" evidence="4">
    <location>
        <begin position="222"/>
        <end position="250"/>
    </location>
</feature>
<dbReference type="Gene3D" id="3.30.70.330">
    <property type="match status" value="1"/>
</dbReference>
<dbReference type="SMART" id="SM00360">
    <property type="entry name" value="RRM"/>
    <property type="match status" value="1"/>
</dbReference>
<name>A0AAP0JM45_9MAGN</name>
<protein>
    <recommendedName>
        <fullName evidence="5">RRM domain-containing protein</fullName>
    </recommendedName>
</protein>
<feature type="compositionally biased region" description="Low complexity" evidence="4">
    <location>
        <begin position="1"/>
        <end position="16"/>
    </location>
</feature>
<gene>
    <name evidence="6" type="ORF">Syun_015490</name>
</gene>
<keyword evidence="7" id="KW-1185">Reference proteome</keyword>